<feature type="signal peptide" evidence="3">
    <location>
        <begin position="1"/>
        <end position="19"/>
    </location>
</feature>
<comment type="cofactor">
    <cofactor evidence="2">
        <name>Zn(2+)</name>
        <dbReference type="ChEBI" id="CHEBI:29105"/>
    </cofactor>
    <text evidence="2">Binds 1 zinc ion per subunit.</text>
</comment>
<name>A0AAE3UA32_9BACT</name>
<keyword evidence="2" id="KW-0479">Metal-binding</keyword>
<feature type="binding site" evidence="2">
    <location>
        <position position="353"/>
    </location>
    <ligand>
        <name>Zn(2+)</name>
        <dbReference type="ChEBI" id="CHEBI:29105"/>
        <note>catalytic</note>
    </ligand>
</feature>
<evidence type="ECO:0000256" key="1">
    <source>
        <dbReference type="PIRSR" id="PIRSR634015-1"/>
    </source>
</evidence>
<keyword evidence="2" id="KW-0862">Zinc</keyword>
<dbReference type="AlphaFoldDB" id="A0AAE3UA32"/>
<gene>
    <name evidence="5" type="ORF">QNI16_35010</name>
</gene>
<accession>A0AAE3UA32</accession>
<sequence>MTKFIFFISTLLISCSLFAQETNKPFTHADTLRGTLTPERSCYDVTYYHLDIKVDTAAKSIAGKNTIQFKVVSAFNRMQVDLFSNLNVDKIVYGGKELKYSRDGNAVFIDFPQKLPAKSVQSIDFFYSGVPVVAARPPWSGGFTWAHDEQGKPWINTTCQEMGASVWWPNKDHQTEKPDSMLISIAVPSNLMDVSNGQYRGKKELGDGYTRYDWFVSYPINNYCVALNIGNYVHFDDKYGTMPLDYYVLPYNLEKAKKQFAQVKPMLGCFEKYFGEYPFKRDGYKIIETTHSGMEHQSAVGYGNYYENGYRRRDWTGVGVSMWFDFIIIHESGHEWFGNSITSKDIADMWLHEGFTTYAEAVYVECLFGYDNALKYINGYRGKVANDKPILGPYGVNTPGSKDMYFKGALFLHTLRNIINDDTKWWALIKDYYNTFKHQIIDNKQTVAFFTKKSGKDLTPLFEQYLNYKDIPVLELQVKGGKLMYRWKADVKAFNMPVKIALKDKALAFIYPTTTWKEMKLTEALTQENIKVATDLFFVNVAWL</sequence>
<feature type="active site" description="Proton donor" evidence="1">
    <location>
        <position position="405"/>
    </location>
</feature>
<keyword evidence="3" id="KW-0732">Signal</keyword>
<comment type="caution">
    <text evidence="5">The sequence shown here is derived from an EMBL/GenBank/DDBJ whole genome shotgun (WGS) entry which is preliminary data.</text>
</comment>
<dbReference type="InterPro" id="IPR034015">
    <property type="entry name" value="M1_LTA4H"/>
</dbReference>
<proteinExistence type="predicted"/>
<protein>
    <submittedName>
        <fullName evidence="5">M1 family metallopeptidase</fullName>
        <ecNumber evidence="5">3.4.11.-</ecNumber>
    </submittedName>
</protein>
<dbReference type="EMBL" id="JASJOS010000023">
    <property type="protein sequence ID" value="MDJ1485744.1"/>
    <property type="molecule type" value="Genomic_DNA"/>
</dbReference>
<dbReference type="Proteomes" id="UP001241110">
    <property type="component" value="Unassembled WGS sequence"/>
</dbReference>
<dbReference type="EC" id="3.4.11.-" evidence="5"/>
<organism evidence="5 6">
    <name type="scientific">Xanthocytophaga flava</name>
    <dbReference type="NCBI Taxonomy" id="3048013"/>
    <lineage>
        <taxon>Bacteria</taxon>
        <taxon>Pseudomonadati</taxon>
        <taxon>Bacteroidota</taxon>
        <taxon>Cytophagia</taxon>
        <taxon>Cytophagales</taxon>
        <taxon>Rhodocytophagaceae</taxon>
        <taxon>Xanthocytophaga</taxon>
    </lineage>
</organism>
<dbReference type="Gene3D" id="1.10.390.10">
    <property type="entry name" value="Neutral Protease Domain 2"/>
    <property type="match status" value="1"/>
</dbReference>
<reference evidence="5" key="1">
    <citation type="submission" date="2023-05" db="EMBL/GenBank/DDBJ databases">
        <authorList>
            <person name="Zhang X."/>
        </authorList>
    </citation>
    <scope>NUCLEOTIDE SEQUENCE</scope>
    <source>
        <strain evidence="5">YF14B1</strain>
    </source>
</reference>
<evidence type="ECO:0000313" key="5">
    <source>
        <dbReference type="EMBL" id="MDJ1485744.1"/>
    </source>
</evidence>
<dbReference type="InterPro" id="IPR014782">
    <property type="entry name" value="Peptidase_M1_dom"/>
</dbReference>
<keyword evidence="5" id="KW-0645">Protease</keyword>
<dbReference type="InterPro" id="IPR027268">
    <property type="entry name" value="Peptidase_M4/M1_CTD_sf"/>
</dbReference>
<keyword evidence="5" id="KW-0378">Hydrolase</keyword>
<dbReference type="CDD" id="cd09603">
    <property type="entry name" value="M1_APN_like"/>
    <property type="match status" value="1"/>
</dbReference>
<feature type="domain" description="Peptidase M1 membrane alanine aminopeptidase" evidence="4">
    <location>
        <begin position="322"/>
        <end position="465"/>
    </location>
</feature>
<dbReference type="Gene3D" id="2.60.40.1730">
    <property type="entry name" value="tricorn interacting facor f3 domain"/>
    <property type="match status" value="1"/>
</dbReference>
<evidence type="ECO:0000256" key="3">
    <source>
        <dbReference type="SAM" id="SignalP"/>
    </source>
</evidence>
<evidence type="ECO:0000313" key="6">
    <source>
        <dbReference type="Proteomes" id="UP001241110"/>
    </source>
</evidence>
<feature type="chain" id="PRO_5041979992" evidence="3">
    <location>
        <begin position="20"/>
        <end position="544"/>
    </location>
</feature>
<dbReference type="PANTHER" id="PTHR45726">
    <property type="entry name" value="LEUKOTRIENE A-4 HYDROLASE"/>
    <property type="match status" value="1"/>
</dbReference>
<dbReference type="InterPro" id="IPR042097">
    <property type="entry name" value="Aminopeptidase_N-like_N_sf"/>
</dbReference>
<dbReference type="GO" id="GO:0008270">
    <property type="term" value="F:zinc ion binding"/>
    <property type="evidence" value="ECO:0007669"/>
    <property type="project" value="InterPro"/>
</dbReference>
<dbReference type="RefSeq" id="WP_313988701.1">
    <property type="nucleotide sequence ID" value="NZ_JASJOS010000023.1"/>
</dbReference>
<evidence type="ECO:0000259" key="4">
    <source>
        <dbReference type="Pfam" id="PF01433"/>
    </source>
</evidence>
<dbReference type="SUPFAM" id="SSF55486">
    <property type="entry name" value="Metalloproteases ('zincins'), catalytic domain"/>
    <property type="match status" value="1"/>
</dbReference>
<dbReference type="PROSITE" id="PS51257">
    <property type="entry name" value="PROKAR_LIPOPROTEIN"/>
    <property type="match status" value="1"/>
</dbReference>
<dbReference type="GO" id="GO:0008237">
    <property type="term" value="F:metallopeptidase activity"/>
    <property type="evidence" value="ECO:0007669"/>
    <property type="project" value="InterPro"/>
</dbReference>
<dbReference type="GO" id="GO:0004177">
    <property type="term" value="F:aminopeptidase activity"/>
    <property type="evidence" value="ECO:0007669"/>
    <property type="project" value="UniProtKB-KW"/>
</dbReference>
<dbReference type="SUPFAM" id="SSF63737">
    <property type="entry name" value="Leukotriene A4 hydrolase N-terminal domain"/>
    <property type="match status" value="1"/>
</dbReference>
<dbReference type="Pfam" id="PF01433">
    <property type="entry name" value="Peptidase_M1"/>
    <property type="match status" value="1"/>
</dbReference>
<feature type="active site" description="Proton acceptor" evidence="1">
    <location>
        <position position="331"/>
    </location>
</feature>
<dbReference type="PANTHER" id="PTHR45726:SF3">
    <property type="entry name" value="LEUKOTRIENE A-4 HYDROLASE"/>
    <property type="match status" value="1"/>
</dbReference>
<evidence type="ECO:0000256" key="2">
    <source>
        <dbReference type="PIRSR" id="PIRSR634015-3"/>
    </source>
</evidence>
<feature type="binding site" evidence="2">
    <location>
        <position position="330"/>
    </location>
    <ligand>
        <name>Zn(2+)</name>
        <dbReference type="ChEBI" id="CHEBI:29105"/>
        <note>catalytic</note>
    </ligand>
</feature>
<feature type="binding site" evidence="2">
    <location>
        <position position="334"/>
    </location>
    <ligand>
        <name>Zn(2+)</name>
        <dbReference type="ChEBI" id="CHEBI:29105"/>
        <note>catalytic</note>
    </ligand>
</feature>
<keyword evidence="5" id="KW-0031">Aminopeptidase</keyword>